<sequence length="312" mass="33791">MAVVTMRQLLESGVHFGHQTRRWNPKMKRFILTERNGIYIIDLQQSLGYIDRSYAFIKETVAKGGTVMFVGTKKQAQEAIAEQATRVGMPYVNQRWLGGMLTNFQTVHQRINRLKELDEINFDESSSSRTKKELLQMRRERDKLNKSLGGIREMTRTPSAIWIVDTNKEHLAVEEARKLRIPIIGILDSNCDPDQVDFPIPGNDDAIRAVGLLTRVVADAVAEGLVARSGAKSSGGTAEPLAEWEREILAGDAEAAATEAPAEAAAEAPAAEAATEAPAAEAATEAPAEAAAETEAPAAEAAADEAPAAETN</sequence>
<dbReference type="PROSITE" id="PS00962">
    <property type="entry name" value="RIBOSOMAL_S2_1"/>
    <property type="match status" value="1"/>
</dbReference>
<evidence type="ECO:0000256" key="6">
    <source>
        <dbReference type="SAM" id="MobiDB-lite"/>
    </source>
</evidence>
<comment type="similarity">
    <text evidence="1 5">Belongs to the universal ribosomal protein uS2 family.</text>
</comment>
<dbReference type="InterPro" id="IPR018130">
    <property type="entry name" value="Ribosomal_uS2_CS"/>
</dbReference>
<accession>A0A4U2YK81</accession>
<proteinExistence type="inferred from homology"/>
<reference evidence="7 8" key="1">
    <citation type="submission" date="2019-04" db="EMBL/GenBank/DDBJ databases">
        <authorList>
            <person name="Dong K."/>
        </authorList>
    </citation>
    <scope>NUCLEOTIDE SEQUENCE [LARGE SCALE GENOMIC DNA]</scope>
    <source>
        <strain evidence="8">dk3543</strain>
    </source>
</reference>
<dbReference type="Gene3D" id="1.10.287.610">
    <property type="entry name" value="Helix hairpin bin"/>
    <property type="match status" value="1"/>
</dbReference>
<organism evidence="7 8">
    <name type="scientific">Nocardioides jishulii</name>
    <dbReference type="NCBI Taxonomy" id="2575440"/>
    <lineage>
        <taxon>Bacteria</taxon>
        <taxon>Bacillati</taxon>
        <taxon>Actinomycetota</taxon>
        <taxon>Actinomycetes</taxon>
        <taxon>Propionibacteriales</taxon>
        <taxon>Nocardioidaceae</taxon>
        <taxon>Nocardioides</taxon>
    </lineage>
</organism>
<keyword evidence="8" id="KW-1185">Reference proteome</keyword>
<dbReference type="PANTHER" id="PTHR12534:SF0">
    <property type="entry name" value="SMALL RIBOSOMAL SUBUNIT PROTEIN US2M"/>
    <property type="match status" value="1"/>
</dbReference>
<feature type="region of interest" description="Disordered" evidence="6">
    <location>
        <begin position="250"/>
        <end position="312"/>
    </location>
</feature>
<dbReference type="CDD" id="cd01425">
    <property type="entry name" value="RPS2"/>
    <property type="match status" value="1"/>
</dbReference>
<dbReference type="PRINTS" id="PR00395">
    <property type="entry name" value="RIBOSOMALS2"/>
</dbReference>
<dbReference type="RefSeq" id="WP_137066530.1">
    <property type="nucleotide sequence ID" value="NZ_CP040748.1"/>
</dbReference>
<protein>
    <recommendedName>
        <fullName evidence="4 5">Small ribosomal subunit protein uS2</fullName>
    </recommendedName>
</protein>
<dbReference type="FunFam" id="1.10.287.610:FF:000001">
    <property type="entry name" value="30S ribosomal protein S2"/>
    <property type="match status" value="1"/>
</dbReference>
<dbReference type="AlphaFoldDB" id="A0A4U2YK81"/>
<dbReference type="NCBIfam" id="TIGR01011">
    <property type="entry name" value="rpsB_bact"/>
    <property type="match status" value="1"/>
</dbReference>
<comment type="caution">
    <text evidence="7">The sequence shown here is derived from an EMBL/GenBank/DDBJ whole genome shotgun (WGS) entry which is preliminary data.</text>
</comment>
<evidence type="ECO:0000256" key="2">
    <source>
        <dbReference type="ARBA" id="ARBA00022980"/>
    </source>
</evidence>
<dbReference type="Proteomes" id="UP000307808">
    <property type="component" value="Unassembled WGS sequence"/>
</dbReference>
<evidence type="ECO:0000256" key="5">
    <source>
        <dbReference type="HAMAP-Rule" id="MF_00291"/>
    </source>
</evidence>
<evidence type="ECO:0000313" key="8">
    <source>
        <dbReference type="Proteomes" id="UP000307808"/>
    </source>
</evidence>
<dbReference type="GO" id="GO:0006412">
    <property type="term" value="P:translation"/>
    <property type="evidence" value="ECO:0007669"/>
    <property type="project" value="UniProtKB-UniRule"/>
</dbReference>
<dbReference type="Gene3D" id="3.40.50.10490">
    <property type="entry name" value="Glucose-6-phosphate isomerase like protein, domain 1"/>
    <property type="match status" value="1"/>
</dbReference>
<dbReference type="GO" id="GO:0022627">
    <property type="term" value="C:cytosolic small ribosomal subunit"/>
    <property type="evidence" value="ECO:0007669"/>
    <property type="project" value="TreeGrafter"/>
</dbReference>
<dbReference type="OrthoDB" id="9808036at2"/>
<evidence type="ECO:0000256" key="1">
    <source>
        <dbReference type="ARBA" id="ARBA00006242"/>
    </source>
</evidence>
<evidence type="ECO:0000256" key="3">
    <source>
        <dbReference type="ARBA" id="ARBA00023274"/>
    </source>
</evidence>
<dbReference type="GO" id="GO:0003735">
    <property type="term" value="F:structural constituent of ribosome"/>
    <property type="evidence" value="ECO:0007669"/>
    <property type="project" value="InterPro"/>
</dbReference>
<gene>
    <name evidence="5 7" type="primary">rpsB</name>
    <name evidence="7" type="ORF">FC770_12260</name>
</gene>
<dbReference type="InterPro" id="IPR001865">
    <property type="entry name" value="Ribosomal_uS2"/>
</dbReference>
<dbReference type="SUPFAM" id="SSF52313">
    <property type="entry name" value="Ribosomal protein S2"/>
    <property type="match status" value="1"/>
</dbReference>
<name>A0A4U2YK81_9ACTN</name>
<dbReference type="InterPro" id="IPR005706">
    <property type="entry name" value="Ribosomal_uS2_bac/mit/plastid"/>
</dbReference>
<evidence type="ECO:0000256" key="4">
    <source>
        <dbReference type="ARBA" id="ARBA00035256"/>
    </source>
</evidence>
<evidence type="ECO:0000313" key="7">
    <source>
        <dbReference type="EMBL" id="TKI61548.1"/>
    </source>
</evidence>
<dbReference type="HAMAP" id="MF_00291_B">
    <property type="entry name" value="Ribosomal_uS2_B"/>
    <property type="match status" value="1"/>
</dbReference>
<keyword evidence="3 5" id="KW-0687">Ribonucleoprotein</keyword>
<keyword evidence="2 5" id="KW-0689">Ribosomal protein</keyword>
<dbReference type="InterPro" id="IPR023591">
    <property type="entry name" value="Ribosomal_uS2_flav_dom_sf"/>
</dbReference>
<feature type="compositionally biased region" description="Low complexity" evidence="6">
    <location>
        <begin position="253"/>
        <end position="312"/>
    </location>
</feature>
<dbReference type="Pfam" id="PF00318">
    <property type="entry name" value="Ribosomal_S2"/>
    <property type="match status" value="1"/>
</dbReference>
<dbReference type="EMBL" id="SZPY01000003">
    <property type="protein sequence ID" value="TKI61548.1"/>
    <property type="molecule type" value="Genomic_DNA"/>
</dbReference>
<dbReference type="PANTHER" id="PTHR12534">
    <property type="entry name" value="30S RIBOSOMAL PROTEIN S2 PROKARYOTIC AND ORGANELLAR"/>
    <property type="match status" value="1"/>
</dbReference>